<feature type="transmembrane region" description="Helical" evidence="1">
    <location>
        <begin position="65"/>
        <end position="87"/>
    </location>
</feature>
<evidence type="ECO:0000313" key="2">
    <source>
        <dbReference type="EMBL" id="MFC4220690.1"/>
    </source>
</evidence>
<dbReference type="RefSeq" id="WP_379764541.1">
    <property type="nucleotide sequence ID" value="NZ_JBHSCL010000005.1"/>
</dbReference>
<feature type="transmembrane region" description="Helical" evidence="1">
    <location>
        <begin position="20"/>
        <end position="37"/>
    </location>
</feature>
<keyword evidence="3" id="KW-1185">Reference proteome</keyword>
<dbReference type="Proteomes" id="UP001595841">
    <property type="component" value="Unassembled WGS sequence"/>
</dbReference>
<dbReference type="EMBL" id="JBHSCL010000005">
    <property type="protein sequence ID" value="MFC4220690.1"/>
    <property type="molecule type" value="Genomic_DNA"/>
</dbReference>
<keyword evidence="1" id="KW-0812">Transmembrane</keyword>
<reference evidence="3" key="1">
    <citation type="journal article" date="2019" name="Int. J. Syst. Evol. Microbiol.">
        <title>The Global Catalogue of Microorganisms (GCM) 10K type strain sequencing project: providing services to taxonomists for standard genome sequencing and annotation.</title>
        <authorList>
            <consortium name="The Broad Institute Genomics Platform"/>
            <consortium name="The Broad Institute Genome Sequencing Center for Infectious Disease"/>
            <person name="Wu L."/>
            <person name="Ma J."/>
        </authorList>
    </citation>
    <scope>NUCLEOTIDE SEQUENCE [LARGE SCALE GENOMIC DNA]</scope>
    <source>
        <strain evidence="3">CGMCC 1.15774</strain>
    </source>
</reference>
<keyword evidence="1" id="KW-0472">Membrane</keyword>
<keyword evidence="1" id="KW-1133">Transmembrane helix</keyword>
<name>A0ABV8PN92_9FLAO</name>
<sequence>MAKKVMILASDPMVIRNPYAILGLAILPVFVFVTIAVNKMQQAHDNSNIPSLKQITKSLLFKNKFTLGILPQVLYLAAQIIFCIYTYEYEEILDISSEVAANYQFVTLLCSWLAGSQVLMGCGSSPSENGLCVPKEKF</sequence>
<evidence type="ECO:0000313" key="3">
    <source>
        <dbReference type="Proteomes" id="UP001595841"/>
    </source>
</evidence>
<organism evidence="2 3">
    <name type="scientific">Flagellimonas marina</name>
    <dbReference type="NCBI Taxonomy" id="1775168"/>
    <lineage>
        <taxon>Bacteria</taxon>
        <taxon>Pseudomonadati</taxon>
        <taxon>Bacteroidota</taxon>
        <taxon>Flavobacteriia</taxon>
        <taxon>Flavobacteriales</taxon>
        <taxon>Flavobacteriaceae</taxon>
        <taxon>Flagellimonas</taxon>
    </lineage>
</organism>
<proteinExistence type="predicted"/>
<gene>
    <name evidence="2" type="ORF">ACFOWS_11120</name>
</gene>
<comment type="caution">
    <text evidence="2">The sequence shown here is derived from an EMBL/GenBank/DDBJ whole genome shotgun (WGS) entry which is preliminary data.</text>
</comment>
<protein>
    <submittedName>
        <fullName evidence="2">Uncharacterized protein</fullName>
    </submittedName>
</protein>
<accession>A0ABV8PN92</accession>
<evidence type="ECO:0000256" key="1">
    <source>
        <dbReference type="SAM" id="Phobius"/>
    </source>
</evidence>